<evidence type="ECO:0008006" key="3">
    <source>
        <dbReference type="Google" id="ProtNLM"/>
    </source>
</evidence>
<evidence type="ECO:0000313" key="1">
    <source>
        <dbReference type="EMBL" id="QDU66127.1"/>
    </source>
</evidence>
<protein>
    <recommendedName>
        <fullName evidence="3">Tetratricopeptide repeat protein</fullName>
    </recommendedName>
</protein>
<sequence length="740" mass="79858">MQVVAGRLIVSCDISSPTNRLPVNLLVEYEGLHGLQLHNRAAAGLRAETADGQAVPLTLHFPDFDLSVPRRELGDEDLYEDFTKYHSIELGENALVGSIGAELLEPWKVTFDLAAGRLDLAPPGSAQAPPSGPVIDGDGSVTVPISLINDRAWLSVRFGDGSPGAMAIGTGLYDTLIDRVVAEQRGAPAGDIGALRVGNIDLCEYVALRPEDVVEVHPDGVAGVLGINALEHLKVEVDRVRRTARIERTAPAVPASIEADRAFFRARAAEETGPLIAFLNEFEGARLAPEAAKLLLDLTLDFGGDGDEIAAAVKWIFETTPEDLRTTRMLDLMVEMSDLGEDEVVLAAGALGVESGRDDRYPNAVHEVHGRLGRTLIERGERRDAWRHLLSAAFGLPEDGRINYDLGRFYELEGRNQRAFSRYVQAVIRPETGAEAIEALGRVQPLLEDGEALSVDTIERMIAGKVRNFGAASRFEPDLEHPAQRTVLCEYFTNAYLGDETAGAIGGALGNEGLISHFDPEYVVFLSHHLPSPQPDPLCTSLARARAELLGVGDPVVHVFDGGVRGPGAARWRQAEAVYQSCRELALARLTQPTDFRFEIGAEVLDGRLRGTVTVTGPELDDLVVQVVVAEKGVLFPGKSTVVVHRCVARAALTGDDLGLPFTPEGGVMDVDFDVSFDELAQRQEDFLEQLEAEGLGSATPISTQIDPRQARVVAFVFRRSSGAVLGAAQAEPSLPEELR</sequence>
<name>A0A518BGL3_9BACT</name>
<evidence type="ECO:0000313" key="2">
    <source>
        <dbReference type="Proteomes" id="UP000316921"/>
    </source>
</evidence>
<accession>A0A518BGL3</accession>
<dbReference type="AlphaFoldDB" id="A0A518BGL3"/>
<dbReference type="Proteomes" id="UP000316921">
    <property type="component" value="Chromosome"/>
</dbReference>
<dbReference type="RefSeq" id="WP_145063404.1">
    <property type="nucleotide sequence ID" value="NZ_CP036287.1"/>
</dbReference>
<organism evidence="1 2">
    <name type="scientific">Engelhardtia mirabilis</name>
    <dbReference type="NCBI Taxonomy" id="2528011"/>
    <lineage>
        <taxon>Bacteria</taxon>
        <taxon>Pseudomonadati</taxon>
        <taxon>Planctomycetota</taxon>
        <taxon>Planctomycetia</taxon>
        <taxon>Planctomycetia incertae sedis</taxon>
        <taxon>Engelhardtia</taxon>
    </lineage>
</organism>
<dbReference type="EMBL" id="CP036287">
    <property type="protein sequence ID" value="QDU66127.1"/>
    <property type="molecule type" value="Genomic_DNA"/>
</dbReference>
<reference evidence="1 2" key="1">
    <citation type="submission" date="2019-02" db="EMBL/GenBank/DDBJ databases">
        <title>Deep-cultivation of Planctomycetes and their phenomic and genomic characterization uncovers novel biology.</title>
        <authorList>
            <person name="Wiegand S."/>
            <person name="Jogler M."/>
            <person name="Boedeker C."/>
            <person name="Pinto D."/>
            <person name="Vollmers J."/>
            <person name="Rivas-Marin E."/>
            <person name="Kohn T."/>
            <person name="Peeters S.H."/>
            <person name="Heuer A."/>
            <person name="Rast P."/>
            <person name="Oberbeckmann S."/>
            <person name="Bunk B."/>
            <person name="Jeske O."/>
            <person name="Meyerdierks A."/>
            <person name="Storesund J.E."/>
            <person name="Kallscheuer N."/>
            <person name="Luecker S."/>
            <person name="Lage O.M."/>
            <person name="Pohl T."/>
            <person name="Merkel B.J."/>
            <person name="Hornburger P."/>
            <person name="Mueller R.-W."/>
            <person name="Bruemmer F."/>
            <person name="Labrenz M."/>
            <person name="Spormann A.M."/>
            <person name="Op den Camp H."/>
            <person name="Overmann J."/>
            <person name="Amann R."/>
            <person name="Jetten M.S.M."/>
            <person name="Mascher T."/>
            <person name="Medema M.H."/>
            <person name="Devos D.P."/>
            <person name="Kaster A.-K."/>
            <person name="Ovreas L."/>
            <person name="Rohde M."/>
            <person name="Galperin M.Y."/>
            <person name="Jogler C."/>
        </authorList>
    </citation>
    <scope>NUCLEOTIDE SEQUENCE [LARGE SCALE GENOMIC DNA]</scope>
    <source>
        <strain evidence="1 2">Pla133</strain>
    </source>
</reference>
<keyword evidence="2" id="KW-1185">Reference proteome</keyword>
<gene>
    <name evidence="1" type="ORF">Pla133_11930</name>
</gene>
<proteinExistence type="predicted"/>
<dbReference type="KEGG" id="pbap:Pla133_11930"/>
<dbReference type="Gene3D" id="1.25.40.10">
    <property type="entry name" value="Tetratricopeptide repeat domain"/>
    <property type="match status" value="1"/>
</dbReference>
<dbReference type="InterPro" id="IPR011990">
    <property type="entry name" value="TPR-like_helical_dom_sf"/>
</dbReference>